<accession>A0A939HKT4</accession>
<reference evidence="1" key="1">
    <citation type="submission" date="2021-03" db="EMBL/GenBank/DDBJ databases">
        <title>A new species, PO-11, isolated from a karst cave deposit.</title>
        <authorList>
            <person name="Zhaoxiaoyong W."/>
        </authorList>
    </citation>
    <scope>NUCLEOTIDE SEQUENCE</scope>
    <source>
        <strain evidence="1">PO-11</strain>
    </source>
</reference>
<organism evidence="1 2">
    <name type="scientific">Arthrobacter cavernae</name>
    <dbReference type="NCBI Taxonomy" id="2817681"/>
    <lineage>
        <taxon>Bacteria</taxon>
        <taxon>Bacillati</taxon>
        <taxon>Actinomycetota</taxon>
        <taxon>Actinomycetes</taxon>
        <taxon>Micrococcales</taxon>
        <taxon>Micrococcaceae</taxon>
        <taxon>Arthrobacter</taxon>
    </lineage>
</organism>
<keyword evidence="2" id="KW-1185">Reference proteome</keyword>
<evidence type="ECO:0000313" key="1">
    <source>
        <dbReference type="EMBL" id="MBO1269857.1"/>
    </source>
</evidence>
<dbReference type="EMBL" id="JAFNLL010000064">
    <property type="protein sequence ID" value="MBO1269857.1"/>
    <property type="molecule type" value="Genomic_DNA"/>
</dbReference>
<evidence type="ECO:0000313" key="2">
    <source>
        <dbReference type="Proteomes" id="UP000664164"/>
    </source>
</evidence>
<dbReference type="Proteomes" id="UP000664164">
    <property type="component" value="Unassembled WGS sequence"/>
</dbReference>
<dbReference type="RefSeq" id="WP_207617781.1">
    <property type="nucleotide sequence ID" value="NZ_JAFNLL010000064.1"/>
</dbReference>
<protein>
    <submittedName>
        <fullName evidence="1">Uncharacterized protein</fullName>
    </submittedName>
</protein>
<proteinExistence type="predicted"/>
<sequence>METLVGTLSKAGSTHQVEGGFLGLPSMNMPGSEAAILKGITVKFETTEYGLGFLAGDRTFAP</sequence>
<gene>
    <name evidence="1" type="ORF">J1902_18145</name>
</gene>
<comment type="caution">
    <text evidence="1">The sequence shown here is derived from an EMBL/GenBank/DDBJ whole genome shotgun (WGS) entry which is preliminary data.</text>
</comment>
<dbReference type="AlphaFoldDB" id="A0A939HKT4"/>
<name>A0A939HKT4_9MICC</name>